<dbReference type="PANTHER" id="PTHR12411">
    <property type="entry name" value="CYSTEINE PROTEASE FAMILY C1-RELATED"/>
    <property type="match status" value="1"/>
</dbReference>
<evidence type="ECO:0000256" key="5">
    <source>
        <dbReference type="ARBA" id="ARBA00023145"/>
    </source>
</evidence>
<evidence type="ECO:0000313" key="10">
    <source>
        <dbReference type="EMBL" id="ROJ29224.1"/>
    </source>
</evidence>
<comment type="similarity">
    <text evidence="1">Belongs to the peptidase C1 family.</text>
</comment>
<gene>
    <name evidence="10" type="ORF">DPX16_13668</name>
</gene>
<feature type="chain" id="PRO_5018257626" evidence="7">
    <location>
        <begin position="21"/>
        <end position="938"/>
    </location>
</feature>
<dbReference type="CDD" id="cd02248">
    <property type="entry name" value="Peptidase_C1A"/>
    <property type="match status" value="3"/>
</dbReference>
<keyword evidence="4" id="KW-0788">Thiol protease</keyword>
<keyword evidence="3" id="KW-0378">Hydrolase</keyword>
<evidence type="ECO:0000256" key="3">
    <source>
        <dbReference type="ARBA" id="ARBA00022801"/>
    </source>
</evidence>
<dbReference type="PROSITE" id="PS00639">
    <property type="entry name" value="THIOL_PROTEASE_HIS"/>
    <property type="match status" value="3"/>
</dbReference>
<keyword evidence="11" id="KW-1185">Reference proteome</keyword>
<protein>
    <submittedName>
        <fullName evidence="10">Cathepsin K</fullName>
    </submittedName>
</protein>
<feature type="signal peptide" evidence="7">
    <location>
        <begin position="1"/>
        <end position="20"/>
    </location>
</feature>
<evidence type="ECO:0000256" key="1">
    <source>
        <dbReference type="ARBA" id="ARBA00008455"/>
    </source>
</evidence>
<feature type="domain" description="Cathepsin propeptide inhibitor" evidence="9">
    <location>
        <begin position="30"/>
        <end position="90"/>
    </location>
</feature>
<proteinExistence type="inferred from homology"/>
<dbReference type="PROSITE" id="PS00640">
    <property type="entry name" value="THIOL_PROTEASE_ASN"/>
    <property type="match status" value="3"/>
</dbReference>
<dbReference type="Gene3D" id="3.90.70.10">
    <property type="entry name" value="Cysteine proteinases"/>
    <property type="match status" value="3"/>
</dbReference>
<dbReference type="SUPFAM" id="SSF54001">
    <property type="entry name" value="Cysteine proteinases"/>
    <property type="match status" value="3"/>
</dbReference>
<dbReference type="PROSITE" id="PS00139">
    <property type="entry name" value="THIOL_PROTEASE_CYS"/>
    <property type="match status" value="2"/>
</dbReference>
<evidence type="ECO:0000256" key="2">
    <source>
        <dbReference type="ARBA" id="ARBA00022670"/>
    </source>
</evidence>
<dbReference type="SMART" id="SM00645">
    <property type="entry name" value="Pept_C1"/>
    <property type="match status" value="3"/>
</dbReference>
<keyword evidence="5" id="KW-0865">Zymogen</keyword>
<dbReference type="InterPro" id="IPR000169">
    <property type="entry name" value="Pept_cys_AS"/>
</dbReference>
<keyword evidence="7" id="KW-0732">Signal</keyword>
<keyword evidence="6" id="KW-1015">Disulfide bond</keyword>
<dbReference type="GO" id="GO:0008234">
    <property type="term" value="F:cysteine-type peptidase activity"/>
    <property type="evidence" value="ECO:0007669"/>
    <property type="project" value="UniProtKB-KW"/>
</dbReference>
<dbReference type="InterPro" id="IPR039417">
    <property type="entry name" value="Peptidase_C1A_papain-like"/>
</dbReference>
<feature type="domain" description="Peptidase C1A papain C-terminal" evidence="8">
    <location>
        <begin position="118"/>
        <end position="332"/>
    </location>
</feature>
<dbReference type="Pfam" id="PF00112">
    <property type="entry name" value="Peptidase_C1"/>
    <property type="match status" value="3"/>
</dbReference>
<dbReference type="PRINTS" id="PR00705">
    <property type="entry name" value="PAPAIN"/>
</dbReference>
<dbReference type="InterPro" id="IPR013201">
    <property type="entry name" value="Prot_inhib_I29"/>
</dbReference>
<reference evidence="10 11" key="1">
    <citation type="submission" date="2018-10" db="EMBL/GenBank/DDBJ databases">
        <title>Genome assembly for a Yunnan-Guizhou Plateau 3E fish, Anabarilius grahami (Regan), and its evolutionary and genetic applications.</title>
        <authorList>
            <person name="Jiang W."/>
        </authorList>
    </citation>
    <scope>NUCLEOTIDE SEQUENCE [LARGE SCALE GENOMIC DNA]</scope>
    <source>
        <strain evidence="10">AG-KIZ</strain>
        <tissue evidence="10">Muscle</tissue>
    </source>
</reference>
<dbReference type="InterPro" id="IPR025660">
    <property type="entry name" value="Pept_his_AS"/>
</dbReference>
<dbReference type="OrthoDB" id="190265at2759"/>
<sequence length="938" mass="103377">MYTFGGIPLLVVVWCGLAHTLDNLLLDEAWESWKITHRREYNGLDEESIRRVIWEKNMLFIEAHNKEYELGIHTYNLGMNHFGDMTLEEVAEKVMGLQMPMYRDPTNTYMPGDTVEKLPKSIDYRKLGYVTSVKNQGSCGSCWAFSSVGALEGQLKKTKGQLVDLSPQNLVDCVTENDGCGGGYMTIAFKYVADNQGIDSEEGYPYVGMDQQCAYNSSAKAASCKGYKEIPQGNERALTTAVAKVGPVSVGIDAMQSTFLYYKSGVYYDPNCNKDDVNHAVLAVGYGVTPKGKKYWIVKNSWGEDWGKKGYVLMARNRNNACGIASLASFPVIAALAHFNSNLDQHWELWKKTHDKFYSTKVEDLGRRELWEKNLEIITLHNLEASMGMHSYDLGMNHMGDMTTEEILQTLATTRVPPGFKRQTAKFVGFSGAPVPDSLDWREKGYVSSVKMQGACGSCWAFSSVGALEGQLMKTTGKLVDLSPQNLVDCSSKYGNKGCNGGFMSSAFQYVIDNGGIDPESSYPYEGVQKQCRYNPSQHAANCTKYYFVRQGDEEALKDALANVGPISVAIDATRPQFILYRSGVYNDPTCTKRVNHAVLAVGYGSIAGQDYWLVKNSWGTGFGDGGYIRIARNQNNMCGIASYACYPAMMLGSLLFAVCCSAALAHFNSNLDQHWELWKKTHDKFYSTKTMEEILQTLATTRVSPGFKRQTAEFVGSSGAPVPDSLDWREKGYVSSVKNQGACGSCWAFNSVGALEGQLMKTTGKLVDLSPQNLVDCSSSYGDKGCSGGFMDHAFQYVIDNGGIDSEASYPYEAVQGQCRYNPAQRAANCTKYYFVSEGDEEALKEAVANIGPIAVGIDATHPKFVLYHSGVYNDPSCTQKINHGVLVVGYGAIAGQDYWLVKNSWGTGFGDGGYIRMARNQNNMCGIALYPCYPVM</sequence>
<feature type="domain" description="Peptidase C1A papain C-terminal" evidence="8">
    <location>
        <begin position="435"/>
        <end position="649"/>
    </location>
</feature>
<evidence type="ECO:0000313" key="11">
    <source>
        <dbReference type="Proteomes" id="UP000281406"/>
    </source>
</evidence>
<feature type="domain" description="Cathepsin propeptide inhibitor" evidence="9">
    <location>
        <begin position="347"/>
        <end position="407"/>
    </location>
</feature>
<keyword evidence="2" id="KW-0645">Protease</keyword>
<name>A0A3N0XRN4_ANAGA</name>
<evidence type="ECO:0000256" key="6">
    <source>
        <dbReference type="ARBA" id="ARBA00023157"/>
    </source>
</evidence>
<dbReference type="Proteomes" id="UP000281406">
    <property type="component" value="Unassembled WGS sequence"/>
</dbReference>
<dbReference type="FunFam" id="3.90.70.10:FF:000006">
    <property type="entry name" value="Cathepsin S"/>
    <property type="match status" value="3"/>
</dbReference>
<dbReference type="EMBL" id="RJVU01062584">
    <property type="protein sequence ID" value="ROJ29224.1"/>
    <property type="molecule type" value="Genomic_DNA"/>
</dbReference>
<dbReference type="AlphaFoldDB" id="A0A3N0XRN4"/>
<evidence type="ECO:0000256" key="7">
    <source>
        <dbReference type="SAM" id="SignalP"/>
    </source>
</evidence>
<dbReference type="InterPro" id="IPR000668">
    <property type="entry name" value="Peptidase_C1A_C"/>
</dbReference>
<dbReference type="Pfam" id="PF08246">
    <property type="entry name" value="Inhibitor_I29"/>
    <property type="match status" value="2"/>
</dbReference>
<accession>A0A3N0XRN4</accession>
<dbReference type="InterPro" id="IPR013128">
    <property type="entry name" value="Peptidase_C1A"/>
</dbReference>
<evidence type="ECO:0000256" key="4">
    <source>
        <dbReference type="ARBA" id="ARBA00022807"/>
    </source>
</evidence>
<evidence type="ECO:0000259" key="9">
    <source>
        <dbReference type="SMART" id="SM00848"/>
    </source>
</evidence>
<organism evidence="10 11">
    <name type="scientific">Anabarilius grahami</name>
    <name type="common">Kanglang fish</name>
    <name type="synonym">Barilius grahami</name>
    <dbReference type="NCBI Taxonomy" id="495550"/>
    <lineage>
        <taxon>Eukaryota</taxon>
        <taxon>Metazoa</taxon>
        <taxon>Chordata</taxon>
        <taxon>Craniata</taxon>
        <taxon>Vertebrata</taxon>
        <taxon>Euteleostomi</taxon>
        <taxon>Actinopterygii</taxon>
        <taxon>Neopterygii</taxon>
        <taxon>Teleostei</taxon>
        <taxon>Ostariophysi</taxon>
        <taxon>Cypriniformes</taxon>
        <taxon>Xenocyprididae</taxon>
        <taxon>Xenocypridinae</taxon>
        <taxon>Xenocypridinae incertae sedis</taxon>
        <taxon>Anabarilius</taxon>
    </lineage>
</organism>
<evidence type="ECO:0000259" key="8">
    <source>
        <dbReference type="SMART" id="SM00645"/>
    </source>
</evidence>
<comment type="caution">
    <text evidence="10">The sequence shown here is derived from an EMBL/GenBank/DDBJ whole genome shotgun (WGS) entry which is preliminary data.</text>
</comment>
<dbReference type="GO" id="GO:0006508">
    <property type="term" value="P:proteolysis"/>
    <property type="evidence" value="ECO:0007669"/>
    <property type="project" value="UniProtKB-KW"/>
</dbReference>
<dbReference type="SMART" id="SM00848">
    <property type="entry name" value="Inhibitor_I29"/>
    <property type="match status" value="2"/>
</dbReference>
<dbReference type="InterPro" id="IPR025661">
    <property type="entry name" value="Pept_asp_AS"/>
</dbReference>
<dbReference type="InterPro" id="IPR038765">
    <property type="entry name" value="Papain-like_cys_pep_sf"/>
</dbReference>
<feature type="domain" description="Peptidase C1A papain C-terminal" evidence="8">
    <location>
        <begin position="723"/>
        <end position="937"/>
    </location>
</feature>